<comment type="caution">
    <text evidence="1">The sequence shown here is derived from an EMBL/GenBank/DDBJ whole genome shotgun (WGS) entry which is preliminary data.</text>
</comment>
<keyword evidence="2" id="KW-1185">Reference proteome</keyword>
<proteinExistence type="predicted"/>
<evidence type="ECO:0000313" key="2">
    <source>
        <dbReference type="Proteomes" id="UP001443914"/>
    </source>
</evidence>
<reference evidence="1" key="1">
    <citation type="submission" date="2024-03" db="EMBL/GenBank/DDBJ databases">
        <title>WGS assembly of Saponaria officinalis var. Norfolk2.</title>
        <authorList>
            <person name="Jenkins J."/>
            <person name="Shu S."/>
            <person name="Grimwood J."/>
            <person name="Barry K."/>
            <person name="Goodstein D."/>
            <person name="Schmutz J."/>
            <person name="Leebens-Mack J."/>
            <person name="Osbourn A."/>
        </authorList>
    </citation>
    <scope>NUCLEOTIDE SEQUENCE [LARGE SCALE GENOMIC DNA]</scope>
    <source>
        <strain evidence="1">JIC</strain>
    </source>
</reference>
<sequence>MGIQALTLGNNEGDKKRLRVCLYLSTPGLMGIQALTLRNNEGDKKRLHGHRGHRRSRSLIQRKCETVIFAAVQYQIWMQRNKCRLLMQLDMPDKSCAPDSGRDPCSVQSEG</sequence>
<dbReference type="AlphaFoldDB" id="A0AAW1HI75"/>
<organism evidence="1 2">
    <name type="scientific">Saponaria officinalis</name>
    <name type="common">Common soapwort</name>
    <name type="synonym">Lychnis saponaria</name>
    <dbReference type="NCBI Taxonomy" id="3572"/>
    <lineage>
        <taxon>Eukaryota</taxon>
        <taxon>Viridiplantae</taxon>
        <taxon>Streptophyta</taxon>
        <taxon>Embryophyta</taxon>
        <taxon>Tracheophyta</taxon>
        <taxon>Spermatophyta</taxon>
        <taxon>Magnoliopsida</taxon>
        <taxon>eudicotyledons</taxon>
        <taxon>Gunneridae</taxon>
        <taxon>Pentapetalae</taxon>
        <taxon>Caryophyllales</taxon>
        <taxon>Caryophyllaceae</taxon>
        <taxon>Caryophylleae</taxon>
        <taxon>Saponaria</taxon>
    </lineage>
</organism>
<name>A0AAW1HI75_SAPOF</name>
<protein>
    <submittedName>
        <fullName evidence="1">Uncharacterized protein</fullName>
    </submittedName>
</protein>
<dbReference type="Proteomes" id="UP001443914">
    <property type="component" value="Unassembled WGS sequence"/>
</dbReference>
<gene>
    <name evidence="1" type="ORF">RND81_11G051800</name>
</gene>
<dbReference type="EMBL" id="JBDFQZ010000011">
    <property type="protein sequence ID" value="KAK9676071.1"/>
    <property type="molecule type" value="Genomic_DNA"/>
</dbReference>
<evidence type="ECO:0000313" key="1">
    <source>
        <dbReference type="EMBL" id="KAK9676071.1"/>
    </source>
</evidence>
<accession>A0AAW1HI75</accession>